<comment type="caution">
    <text evidence="2">The sequence shown here is derived from an EMBL/GenBank/DDBJ whole genome shotgun (WGS) entry which is preliminary data.</text>
</comment>
<dbReference type="Proteomes" id="UP001162156">
    <property type="component" value="Unassembled WGS sequence"/>
</dbReference>
<keyword evidence="3" id="KW-1185">Reference proteome</keyword>
<dbReference type="PANTHER" id="PTHR33444">
    <property type="entry name" value="SI:DKEY-19B23.12-RELATED"/>
    <property type="match status" value="1"/>
</dbReference>
<dbReference type="InterPro" id="IPR040350">
    <property type="entry name" value="TMEM272"/>
</dbReference>
<evidence type="ECO:0000256" key="1">
    <source>
        <dbReference type="SAM" id="Phobius"/>
    </source>
</evidence>
<keyword evidence="1" id="KW-0472">Membrane</keyword>
<proteinExistence type="predicted"/>
<evidence type="ECO:0008006" key="4">
    <source>
        <dbReference type="Google" id="ProtNLM"/>
    </source>
</evidence>
<feature type="transmembrane region" description="Helical" evidence="1">
    <location>
        <begin position="6"/>
        <end position="25"/>
    </location>
</feature>
<evidence type="ECO:0000313" key="2">
    <source>
        <dbReference type="EMBL" id="KAJ8970552.1"/>
    </source>
</evidence>
<accession>A0AAV8ZSH7</accession>
<keyword evidence="1" id="KW-0812">Transmembrane</keyword>
<sequence length="131" mass="14954">SVSPILFFFFVLGVTGIISKVLSLGRNYLIRYFRVSPLLSIAGLIEFVFFILGSVWVFKIFEPSYNPADGDLYCNKIAYLFALIYISSIYVLLLGLLIFFCSCLMLIKCIKEKFEHDPEQAKQEETSLPTN</sequence>
<dbReference type="EMBL" id="JANEYF010000337">
    <property type="protein sequence ID" value="KAJ8970552.1"/>
    <property type="molecule type" value="Genomic_DNA"/>
</dbReference>
<keyword evidence="1" id="KW-1133">Transmembrane helix</keyword>
<gene>
    <name evidence="2" type="ORF">NQ314_001168</name>
</gene>
<name>A0AAV8ZSH7_9CUCU</name>
<reference evidence="2" key="1">
    <citation type="journal article" date="2023" name="Insect Mol. Biol.">
        <title>Genome sequencing provides insights into the evolution of gene families encoding plant cell wall-degrading enzymes in longhorned beetles.</title>
        <authorList>
            <person name="Shin N.R."/>
            <person name="Okamura Y."/>
            <person name="Kirsch R."/>
            <person name="Pauchet Y."/>
        </authorList>
    </citation>
    <scope>NUCLEOTIDE SEQUENCE</scope>
    <source>
        <strain evidence="2">RBIC_L_NR</strain>
    </source>
</reference>
<organism evidence="2 3">
    <name type="scientific">Rhamnusium bicolor</name>
    <dbReference type="NCBI Taxonomy" id="1586634"/>
    <lineage>
        <taxon>Eukaryota</taxon>
        <taxon>Metazoa</taxon>
        <taxon>Ecdysozoa</taxon>
        <taxon>Arthropoda</taxon>
        <taxon>Hexapoda</taxon>
        <taxon>Insecta</taxon>
        <taxon>Pterygota</taxon>
        <taxon>Neoptera</taxon>
        <taxon>Endopterygota</taxon>
        <taxon>Coleoptera</taxon>
        <taxon>Polyphaga</taxon>
        <taxon>Cucujiformia</taxon>
        <taxon>Chrysomeloidea</taxon>
        <taxon>Cerambycidae</taxon>
        <taxon>Lepturinae</taxon>
        <taxon>Rhagiini</taxon>
        <taxon>Rhamnusium</taxon>
    </lineage>
</organism>
<protein>
    <recommendedName>
        <fullName evidence="4">MARVEL domain-containing protein</fullName>
    </recommendedName>
</protein>
<evidence type="ECO:0000313" key="3">
    <source>
        <dbReference type="Proteomes" id="UP001162156"/>
    </source>
</evidence>
<dbReference type="PANTHER" id="PTHR33444:SF2">
    <property type="entry name" value="MARVEL DOMAIN-CONTAINING PROTEIN"/>
    <property type="match status" value="1"/>
</dbReference>
<dbReference type="AlphaFoldDB" id="A0AAV8ZSH7"/>
<feature type="non-terminal residue" evidence="2">
    <location>
        <position position="1"/>
    </location>
</feature>
<feature type="transmembrane region" description="Helical" evidence="1">
    <location>
        <begin position="78"/>
        <end position="107"/>
    </location>
</feature>
<feature type="transmembrane region" description="Helical" evidence="1">
    <location>
        <begin position="37"/>
        <end position="58"/>
    </location>
</feature>